<dbReference type="Gene3D" id="1.10.10.820">
    <property type="match status" value="1"/>
</dbReference>
<feature type="domain" description="Myosin N-terminal SH3-like" evidence="11">
    <location>
        <begin position="27"/>
        <end position="78"/>
    </location>
</feature>
<dbReference type="PANTHER" id="PTHR13140">
    <property type="entry name" value="MYOSIN"/>
    <property type="match status" value="1"/>
</dbReference>
<dbReference type="FunFam" id="1.10.10.820:FF:000001">
    <property type="entry name" value="Myosin heavy chain"/>
    <property type="match status" value="1"/>
</dbReference>
<evidence type="ECO:0000313" key="12">
    <source>
        <dbReference type="EMBL" id="CAJ0577693.1"/>
    </source>
</evidence>
<evidence type="ECO:0000256" key="5">
    <source>
        <dbReference type="ARBA" id="ARBA00023123"/>
    </source>
</evidence>
<dbReference type="PRINTS" id="PR00193">
    <property type="entry name" value="MYOSINHEAVY"/>
</dbReference>
<dbReference type="GO" id="GO:0016459">
    <property type="term" value="C:myosin complex"/>
    <property type="evidence" value="ECO:0007669"/>
    <property type="project" value="UniProtKB-KW"/>
</dbReference>
<accession>A0AA36CYG9</accession>
<keyword evidence="2 8" id="KW-0547">Nucleotide-binding</keyword>
<dbReference type="SUPFAM" id="SSF52540">
    <property type="entry name" value="P-loop containing nucleoside triphosphate hydrolases"/>
    <property type="match status" value="1"/>
</dbReference>
<dbReference type="InterPro" id="IPR027417">
    <property type="entry name" value="P-loop_NTPase"/>
</dbReference>
<dbReference type="PROSITE" id="PS50096">
    <property type="entry name" value="IQ"/>
    <property type="match status" value="1"/>
</dbReference>
<dbReference type="GO" id="GO:0005863">
    <property type="term" value="C:striated muscle myosin thick filament"/>
    <property type="evidence" value="ECO:0007669"/>
    <property type="project" value="UniProtKB-ARBA"/>
</dbReference>
<dbReference type="PROSITE" id="PS51844">
    <property type="entry name" value="SH3_LIKE"/>
    <property type="match status" value="1"/>
</dbReference>
<gene>
    <name evidence="12" type="ORF">MSPICULIGERA_LOCUS15961</name>
</gene>
<keyword evidence="4 9" id="KW-0175">Coiled coil</keyword>
<feature type="domain" description="Myosin motor" evidence="10">
    <location>
        <begin position="82"/>
        <end position="685"/>
    </location>
</feature>
<dbReference type="InterPro" id="IPR036961">
    <property type="entry name" value="Kinesin_motor_dom_sf"/>
</dbReference>
<dbReference type="Gene3D" id="4.10.270.10">
    <property type="entry name" value="Myosin, subunit A"/>
    <property type="match status" value="1"/>
</dbReference>
<proteinExistence type="inferred from homology"/>
<dbReference type="Gene3D" id="1.20.5.340">
    <property type="match status" value="2"/>
</dbReference>
<feature type="coiled-coil region" evidence="9">
    <location>
        <begin position="810"/>
        <end position="1415"/>
    </location>
</feature>
<keyword evidence="6 8" id="KW-0505">Motor protein</keyword>
<dbReference type="Gene3D" id="2.30.30.360">
    <property type="entry name" value="Myosin S1 fragment, N-terminal"/>
    <property type="match status" value="1"/>
</dbReference>
<dbReference type="SMART" id="SM00242">
    <property type="entry name" value="MYSc"/>
    <property type="match status" value="1"/>
</dbReference>
<evidence type="ECO:0000256" key="9">
    <source>
        <dbReference type="SAM" id="Coils"/>
    </source>
</evidence>
<dbReference type="InterPro" id="IPR002928">
    <property type="entry name" value="Myosin_tail"/>
</dbReference>
<dbReference type="Gene3D" id="1.20.120.720">
    <property type="entry name" value="Myosin VI head, motor domain, U50 subdomain"/>
    <property type="match status" value="1"/>
</dbReference>
<dbReference type="Proteomes" id="UP001177023">
    <property type="component" value="Unassembled WGS sequence"/>
</dbReference>
<dbReference type="GO" id="GO:0060972">
    <property type="term" value="P:left/right pattern formation"/>
    <property type="evidence" value="ECO:0007669"/>
    <property type="project" value="UniProtKB-ARBA"/>
</dbReference>
<evidence type="ECO:0000256" key="8">
    <source>
        <dbReference type="PROSITE-ProRule" id="PRU00782"/>
    </source>
</evidence>
<protein>
    <recommendedName>
        <fullName evidence="14">Myosin heavy chain</fullName>
    </recommendedName>
</protein>
<evidence type="ECO:0000256" key="4">
    <source>
        <dbReference type="ARBA" id="ARBA00023054"/>
    </source>
</evidence>
<evidence type="ECO:0000256" key="2">
    <source>
        <dbReference type="ARBA" id="ARBA00022741"/>
    </source>
</evidence>
<evidence type="ECO:0000313" key="13">
    <source>
        <dbReference type="Proteomes" id="UP001177023"/>
    </source>
</evidence>
<reference evidence="12" key="1">
    <citation type="submission" date="2023-06" db="EMBL/GenBank/DDBJ databases">
        <authorList>
            <person name="Delattre M."/>
        </authorList>
    </citation>
    <scope>NUCLEOTIDE SEQUENCE</scope>
    <source>
        <strain evidence="12">AF72</strain>
    </source>
</reference>
<dbReference type="PANTHER" id="PTHR13140:SF857">
    <property type="entry name" value="MYOSIN-11"/>
    <property type="match status" value="1"/>
</dbReference>
<evidence type="ECO:0000256" key="7">
    <source>
        <dbReference type="ARBA" id="ARBA00023203"/>
    </source>
</evidence>
<dbReference type="Pfam" id="PF00063">
    <property type="entry name" value="Myosin_head"/>
    <property type="match status" value="1"/>
</dbReference>
<evidence type="ECO:0000256" key="6">
    <source>
        <dbReference type="ARBA" id="ARBA00023175"/>
    </source>
</evidence>
<dbReference type="Pfam" id="PF01576">
    <property type="entry name" value="Myosin_tail_1"/>
    <property type="match status" value="1"/>
</dbReference>
<dbReference type="GO" id="GO:0016020">
    <property type="term" value="C:membrane"/>
    <property type="evidence" value="ECO:0007669"/>
    <property type="project" value="TreeGrafter"/>
</dbReference>
<name>A0AA36CYG9_9BILA</name>
<dbReference type="FunFam" id="3.40.850.10:FF:000101">
    <property type="entry name" value="Slow myosin heavy chain 2"/>
    <property type="match status" value="1"/>
</dbReference>
<dbReference type="GO" id="GO:0000146">
    <property type="term" value="F:microfilament motor activity"/>
    <property type="evidence" value="ECO:0007669"/>
    <property type="project" value="TreeGrafter"/>
</dbReference>
<keyword evidence="7 8" id="KW-0009">Actin-binding</keyword>
<dbReference type="CDD" id="cd01377">
    <property type="entry name" value="MYSc_class_II"/>
    <property type="match status" value="1"/>
</dbReference>
<dbReference type="GO" id="GO:0005524">
    <property type="term" value="F:ATP binding"/>
    <property type="evidence" value="ECO:0007669"/>
    <property type="project" value="UniProtKB-UniRule"/>
</dbReference>
<dbReference type="EMBL" id="CATQJA010002651">
    <property type="protein sequence ID" value="CAJ0577693.1"/>
    <property type="molecule type" value="Genomic_DNA"/>
</dbReference>
<dbReference type="Gene3D" id="1.20.58.530">
    <property type="match status" value="1"/>
</dbReference>
<evidence type="ECO:0000256" key="3">
    <source>
        <dbReference type="ARBA" id="ARBA00022840"/>
    </source>
</evidence>
<dbReference type="FunFam" id="1.20.120.720:FF:000001">
    <property type="entry name" value="Myosin heavy chain, muscle"/>
    <property type="match status" value="1"/>
</dbReference>
<keyword evidence="13" id="KW-1185">Reference proteome</keyword>
<sequence length="1423" mass="164818">MGGDEKLAALRAPTSRLNDPEMQADWADKKFVWLASEHEGYVLASTVEELSDERLRLRIQESGKEVIVTKYDIQKANPPKFEKTEDMANLTMLNEAGILYNLKQRYYSNLIYTYSGMFCVVINPYKNLPIYTDAIVEKFKGKKRRDAPPHIYAVADAAYRNMLSDKEDQSILCTGESGAGKTENTKKVIQYLTSIAGHRFTGGKPGSVSSLNTSARNFANLEEQLLQANPILEAFGNSKTVKNDNSSRFGKFIKTHFDTYGLISGANIEFYLLEKSRVIRQAANERSFHIFYQLIKGADANLAEELLLEPSPKNYKFLSHGDLSIQNVNDKEEFKGLLAAFQIMGLSDDEVKSIFRVISAVLLFGNLQFSQDNAEQAMLTDDKVAQKICKLLGLPIAEFTKAFVKPKLKVGREQVVRAQTAEQAHYTAEAIAKACYERLFRWLVNRLNRSLDRTRQNAVSFIGILDIAGFEIFENNSFEQLCINYCNEKLQQLFNHHMFVQEQEEYKRENVAWEFVDFGLDLQPTIDLIDKNMGVMALLDETCLFPKADDRAFVDKLIKEHQQHIKFDVPDAKSRNDFSILHYAGRVDYSAKEWRTKNMDPLNENVVDILQRSSDQFVADMWKHAEFASLGSAEASDSIFGGRAKKGMFRTQCQLYKEQLSRLMSTLENTNPHFVRCIIPNYEKKVEFRQRYEHILCRGLIPKGFMDGKEACRRMIDHLGMDQAVIGQTKVFCKAGQLALLEEIRDQAVTSLIIAFQARCRGVLARREYCRRKDQANALSIIQRNGLVWMKLRNWHWWRLLNKVKPLVQITNSEEVLAEKEQELVVMREKLRRSELFIEEYGKKIEDLGETRVRLEQQLEEETAERAEADEERAVMVKRKMELEDELTQLAALLDKEQKKASTFESTKNLLEVQTRELLEQLDVARDSTQKLQADKSALEKRLKDFEQNNATIDETNARLLKEKRSLEVRLQELQEKLLTEEERIRNAEKLRGKEKAEAVELAQELDKEKKLRSELEGQRRSLEQELREHKETVTERIRQIEVTTSHLRSKEDELVELLKKSENDLNQIQALERDVRTLRLELAEKREELEHEKAARAKSDRMRQEIAEELENYKAELEETYDKNQLASELRQKRDDECTNLKKALDEQQAASQRALDELRTKAAKQVEDLNHELDALRRAKYTLEKARITWDSEKDGFEKEIQQLRDTKSESEKKRRATDFSYNELQRRLEEQTSKNQELTKQLTKQERENEAIDNSALIKKCALLESQLLDLQETVEDEKKSKVQLLTKLRGKQDELDTVEKALDDLQEANERLEKELAQSTIECADLQKSLQAESDKKLEDAKRKLTRELDAALDAAKEAELARDKAERAKKKMVQENEDLTNELGNVNTTIREMERQQRKQDQLLSELRRLLCVTVDRK</sequence>
<dbReference type="InterPro" id="IPR001609">
    <property type="entry name" value="Myosin_head_motor_dom-like"/>
</dbReference>
<evidence type="ECO:0000259" key="11">
    <source>
        <dbReference type="PROSITE" id="PS51844"/>
    </source>
</evidence>
<dbReference type="GO" id="GO:0007015">
    <property type="term" value="P:actin filament organization"/>
    <property type="evidence" value="ECO:0007669"/>
    <property type="project" value="TreeGrafter"/>
</dbReference>
<dbReference type="Gene3D" id="3.40.850.10">
    <property type="entry name" value="Kinesin motor domain"/>
    <property type="match status" value="1"/>
</dbReference>
<comment type="caution">
    <text evidence="12">The sequence shown here is derived from an EMBL/GenBank/DDBJ whole genome shotgun (WGS) entry which is preliminary data.</text>
</comment>
<organism evidence="12 13">
    <name type="scientific">Mesorhabditis spiculigera</name>
    <dbReference type="NCBI Taxonomy" id="96644"/>
    <lineage>
        <taxon>Eukaryota</taxon>
        <taxon>Metazoa</taxon>
        <taxon>Ecdysozoa</taxon>
        <taxon>Nematoda</taxon>
        <taxon>Chromadorea</taxon>
        <taxon>Rhabditida</taxon>
        <taxon>Rhabditina</taxon>
        <taxon>Rhabditomorpha</taxon>
        <taxon>Rhabditoidea</taxon>
        <taxon>Rhabditidae</taxon>
        <taxon>Mesorhabditinae</taxon>
        <taxon>Mesorhabditis</taxon>
    </lineage>
</organism>
<feature type="non-terminal residue" evidence="12">
    <location>
        <position position="1"/>
    </location>
</feature>
<evidence type="ECO:0008006" key="14">
    <source>
        <dbReference type="Google" id="ProtNLM"/>
    </source>
</evidence>
<keyword evidence="3 8" id="KW-0067">ATP-binding</keyword>
<dbReference type="SUPFAM" id="SSF90257">
    <property type="entry name" value="Myosin rod fragments"/>
    <property type="match status" value="3"/>
</dbReference>
<evidence type="ECO:0000259" key="10">
    <source>
        <dbReference type="PROSITE" id="PS51456"/>
    </source>
</evidence>
<dbReference type="InterPro" id="IPR008989">
    <property type="entry name" value="Myosin_S1_N"/>
</dbReference>
<dbReference type="PROSITE" id="PS51456">
    <property type="entry name" value="MYOSIN_MOTOR"/>
    <property type="match status" value="1"/>
</dbReference>
<dbReference type="InterPro" id="IPR004009">
    <property type="entry name" value="SH3_Myosin"/>
</dbReference>
<feature type="region of interest" description="Actin-binding" evidence="8">
    <location>
        <begin position="660"/>
        <end position="682"/>
    </location>
</feature>
<feature type="binding site" evidence="8">
    <location>
        <begin position="175"/>
        <end position="182"/>
    </location>
    <ligand>
        <name>ATP</name>
        <dbReference type="ChEBI" id="CHEBI:30616"/>
    </ligand>
</feature>
<dbReference type="GO" id="GO:0051015">
    <property type="term" value="F:actin filament binding"/>
    <property type="evidence" value="ECO:0007669"/>
    <property type="project" value="InterPro"/>
</dbReference>
<keyword evidence="5 8" id="KW-0518">Myosin</keyword>
<comment type="similarity">
    <text evidence="1 8">Belongs to the TRAFAC class myosin-kinesin ATPase superfamily. Myosin family.</text>
</comment>
<evidence type="ECO:0000256" key="1">
    <source>
        <dbReference type="ARBA" id="ARBA00008314"/>
    </source>
</evidence>